<dbReference type="AlphaFoldDB" id="A0A381Z3C1"/>
<feature type="non-terminal residue" evidence="2">
    <location>
        <position position="1"/>
    </location>
</feature>
<organism evidence="2">
    <name type="scientific">marine metagenome</name>
    <dbReference type="NCBI Taxonomy" id="408172"/>
    <lineage>
        <taxon>unclassified sequences</taxon>
        <taxon>metagenomes</taxon>
        <taxon>ecological metagenomes</taxon>
    </lineage>
</organism>
<dbReference type="Gene3D" id="2.60.40.10">
    <property type="entry name" value="Immunoglobulins"/>
    <property type="match status" value="1"/>
</dbReference>
<dbReference type="Gene3D" id="2.60.40.4070">
    <property type="match status" value="1"/>
</dbReference>
<evidence type="ECO:0000313" key="2">
    <source>
        <dbReference type="EMBL" id="SVA83411.1"/>
    </source>
</evidence>
<gene>
    <name evidence="2" type="ORF">METZ01_LOCUS136265</name>
</gene>
<protein>
    <recommendedName>
        <fullName evidence="1">FlgD/Vpr Ig-like domain-containing protein</fullName>
    </recommendedName>
</protein>
<dbReference type="NCBIfam" id="TIGR04183">
    <property type="entry name" value="Por_Secre_tail"/>
    <property type="match status" value="1"/>
</dbReference>
<reference evidence="2" key="1">
    <citation type="submission" date="2018-05" db="EMBL/GenBank/DDBJ databases">
        <authorList>
            <person name="Lanie J.A."/>
            <person name="Ng W.-L."/>
            <person name="Kazmierczak K.M."/>
            <person name="Andrzejewski T.M."/>
            <person name="Davidsen T.M."/>
            <person name="Wayne K.J."/>
            <person name="Tettelin H."/>
            <person name="Glass J.I."/>
            <person name="Rusch D."/>
            <person name="Podicherti R."/>
            <person name="Tsui H.-C.T."/>
            <person name="Winkler M.E."/>
        </authorList>
    </citation>
    <scope>NUCLEOTIDE SEQUENCE</scope>
</reference>
<proteinExistence type="predicted"/>
<dbReference type="InterPro" id="IPR013783">
    <property type="entry name" value="Ig-like_fold"/>
</dbReference>
<accession>A0A381Z3C1</accession>
<dbReference type="InterPro" id="IPR025965">
    <property type="entry name" value="FlgD/Vpr_Ig-like"/>
</dbReference>
<name>A0A381Z3C1_9ZZZZ</name>
<dbReference type="SUPFAM" id="SSF49265">
    <property type="entry name" value="Fibronectin type III"/>
    <property type="match status" value="1"/>
</dbReference>
<dbReference type="EMBL" id="UINC01019689">
    <property type="protein sequence ID" value="SVA83411.1"/>
    <property type="molecule type" value="Genomic_DNA"/>
</dbReference>
<sequence length="854" mass="94615">NDQGGQVLLRWNPSGWDGPVGETITQYSLWEDYDGEWININNAMANQSDSYVFLASTFADSNNDGAHWSRFKVLAHTDEPGVYYESPVDSGYSVDNVPPQTPGSILATVSSNGIDLEWGEVAESNFIYYNLYRNGEKIAELVEISYTDNNLDSQTPSYYRVTAVDDGGNESDPTAETIVDATDLSWYINVRGSLVSGEADLFNFIGSAAEATAGFDEMYDIFEPPTPPGTYLSISYPHEDWNLQLGDNFAQDVHKDIVLTDTMHVWDMDVVSSVTDSAVFYFDMAGVPDVPVMVEHLDSGERAYLADSAWFGFNLIADSVYSFRISIGDTTSPVLAMDENVNGPKILHSDSSYVFSWSIDDGNGLDSVFAYVSVDSGETYEMVAEWAGHEDSLEWIVPDTTLATGCKVQVHGRDYAGNHVTDQSDDVFTIVGDSLSVSVASGWNLWGVPMSPADTSMSENIDEDIDGYWYTYGFEDNGYTFDSTLSLGHGYWLAILDDATLSVEGLPISEDYTHGLNMGWNLISNPLVLDVSVDSLVFEKETEYKLFADAVSAGWVNTIYAYDSLGYGIPSFIRPWTGYWISVLDLGVSVTYPIHKGSSSSVSRTNRDQSSWNISFEAATGQAVDRITVMGVAEDATDGFDPMHDIAEAPNPPGGEFVSMSVYHPDWANVLGVRFAKDLKSPVEPGSYREWTFKIESSSEEVELSWIMSGLPDEYQVGYNYSDGMFFEDLRLLELLTVPGNSELMVRVGMEILGSINTNVLPVVYRLHQNYPNPFNPTTSIDYDLPEQSHVRILVYDMLGRQVKTLINRAQVPGYMSINWDATNNLGETVSAGVYIYTIEAGSFRQTRKMILLK</sequence>
<dbReference type="InterPro" id="IPR036116">
    <property type="entry name" value="FN3_sf"/>
</dbReference>
<dbReference type="Pfam" id="PF13860">
    <property type="entry name" value="FlgD_ig"/>
    <property type="match status" value="1"/>
</dbReference>
<dbReference type="InterPro" id="IPR026444">
    <property type="entry name" value="Secre_tail"/>
</dbReference>
<feature type="domain" description="FlgD/Vpr Ig-like" evidence="1">
    <location>
        <begin position="779"/>
        <end position="841"/>
    </location>
</feature>
<evidence type="ECO:0000259" key="1">
    <source>
        <dbReference type="Pfam" id="PF13860"/>
    </source>
</evidence>